<organism evidence="8 9">
    <name type="scientific">Paludibacterium purpuratum</name>
    <dbReference type="NCBI Taxonomy" id="1144873"/>
    <lineage>
        <taxon>Bacteria</taxon>
        <taxon>Pseudomonadati</taxon>
        <taxon>Pseudomonadota</taxon>
        <taxon>Betaproteobacteria</taxon>
        <taxon>Neisseriales</taxon>
        <taxon>Chromobacteriaceae</taxon>
        <taxon>Paludibacterium</taxon>
    </lineage>
</organism>
<comment type="caution">
    <text evidence="8">The sequence shown here is derived from an EMBL/GenBank/DDBJ whole genome shotgun (WGS) entry which is preliminary data.</text>
</comment>
<keyword evidence="5" id="KW-0472">Membrane</keyword>
<feature type="transmembrane region" description="Helical" evidence="5">
    <location>
        <begin position="12"/>
        <end position="34"/>
    </location>
</feature>
<dbReference type="CDD" id="cd12913">
    <property type="entry name" value="PDC1_MCP_like"/>
    <property type="match status" value="1"/>
</dbReference>
<dbReference type="Pfam" id="PF00015">
    <property type="entry name" value="MCPsignal"/>
    <property type="match status" value="1"/>
</dbReference>
<proteinExistence type="inferred from homology"/>
<dbReference type="CDD" id="cd12912">
    <property type="entry name" value="PDC2_MCP_like"/>
    <property type="match status" value="1"/>
</dbReference>
<keyword evidence="5" id="KW-0812">Transmembrane</keyword>
<keyword evidence="9" id="KW-1185">Reference proteome</keyword>
<evidence type="ECO:0000313" key="8">
    <source>
        <dbReference type="EMBL" id="TDR72492.1"/>
    </source>
</evidence>
<dbReference type="Gene3D" id="3.30.450.20">
    <property type="entry name" value="PAS domain"/>
    <property type="match status" value="2"/>
</dbReference>
<dbReference type="PANTHER" id="PTHR32089:SF112">
    <property type="entry name" value="LYSOZYME-LIKE PROTEIN-RELATED"/>
    <property type="match status" value="1"/>
</dbReference>
<comment type="similarity">
    <text evidence="3">Belongs to the methyl-accepting chemotaxis (MCP) protein family.</text>
</comment>
<dbReference type="CDD" id="cd06225">
    <property type="entry name" value="HAMP"/>
    <property type="match status" value="1"/>
</dbReference>
<dbReference type="AlphaFoldDB" id="A0A4R7AXR8"/>
<sequence>MSDKKWGRLSTRITLVTGLAVAAAFIVMIGLISWQGYRNAVDMGYQLAQSQARNLADSTEADFRLGYALPKHLAQVVAGIKRGGMPERKMADNIHLELLDNAPQSVGLWMLWEPNAFDGNDKTFRFNKPYEDLTGRYTPYFTRNTQGKAQIDTMLSGDYLKELDKFKDKPDSYSPPYEKTGWGDFYMVPKTRNRDTITEPYPYDVQGVKVLESSLAVAVKDAGGKFLGVSATDVALGDLQKRFSQIHPSETGYVRMISEGGLYVVNPKAEVLGKGVEKENPLSGYLDKIKNGEPFVYEADGFTHFFQPVKVADTGQYWSLGVSVPTSAITAPALHQSLVAAGIGVVALVAIILLLAGVTRALTRPLDKMAASMEQLALGQGDLTVRINISNNDEIGRSAVAFNQFMQSLSGMFTDIRNQSLAVSQAASHLADSAGQVEQATSVQSDAASATAAGVEQVTVSVHHIADTAKEAENLAQQTGELTGHSVTTVDQVSSEIKAMNQSMYTLAEHINSLGARSEEVSSIINVIKDIADQTNLLALNAAIEAARAGEMGRGFAVVADEVRKLAGRSAEATVEISRIVTTIGNETRDAVTDVSGTRERVDLSVKVAEEANEAMRSVLRCNQDLAVKIGEIAASTREQSNASSEIAQNVERISNMAQSNSQVVHEVSDSVQRLRELAASLERLVSNFKL</sequence>
<dbReference type="Gene3D" id="1.10.287.950">
    <property type="entry name" value="Methyl-accepting chemotaxis protein"/>
    <property type="match status" value="1"/>
</dbReference>
<evidence type="ECO:0000256" key="2">
    <source>
        <dbReference type="ARBA" id="ARBA00023224"/>
    </source>
</evidence>
<evidence type="ECO:0000256" key="3">
    <source>
        <dbReference type="ARBA" id="ARBA00029447"/>
    </source>
</evidence>
<evidence type="ECO:0000256" key="1">
    <source>
        <dbReference type="ARBA" id="ARBA00004370"/>
    </source>
</evidence>
<dbReference type="PROSITE" id="PS50885">
    <property type="entry name" value="HAMP"/>
    <property type="match status" value="1"/>
</dbReference>
<evidence type="ECO:0000259" key="7">
    <source>
        <dbReference type="PROSITE" id="PS50885"/>
    </source>
</evidence>
<dbReference type="GO" id="GO:0007165">
    <property type="term" value="P:signal transduction"/>
    <property type="evidence" value="ECO:0007669"/>
    <property type="project" value="UniProtKB-KW"/>
</dbReference>
<accession>A0A4R7AXR8</accession>
<dbReference type="FunFam" id="1.10.287.950:FF:000001">
    <property type="entry name" value="Methyl-accepting chemotaxis sensory transducer"/>
    <property type="match status" value="1"/>
</dbReference>
<dbReference type="SMART" id="SM00304">
    <property type="entry name" value="HAMP"/>
    <property type="match status" value="1"/>
</dbReference>
<dbReference type="OrthoDB" id="8576332at2"/>
<dbReference type="Proteomes" id="UP000295611">
    <property type="component" value="Unassembled WGS sequence"/>
</dbReference>
<keyword evidence="2 4" id="KW-0807">Transducer</keyword>
<dbReference type="PANTHER" id="PTHR32089">
    <property type="entry name" value="METHYL-ACCEPTING CHEMOTAXIS PROTEIN MCPB"/>
    <property type="match status" value="1"/>
</dbReference>
<evidence type="ECO:0000259" key="6">
    <source>
        <dbReference type="PROSITE" id="PS50111"/>
    </source>
</evidence>
<protein>
    <submittedName>
        <fullName evidence="8">Methyl-accepting chemotaxis sensory transducer with Cache sensor</fullName>
    </submittedName>
</protein>
<reference evidence="8 9" key="1">
    <citation type="submission" date="2019-03" db="EMBL/GenBank/DDBJ databases">
        <title>Genomic Encyclopedia of Type Strains, Phase III (KMG-III): the genomes of soil and plant-associated and newly described type strains.</title>
        <authorList>
            <person name="Whitman W."/>
        </authorList>
    </citation>
    <scope>NUCLEOTIDE SEQUENCE [LARGE SCALE GENOMIC DNA]</scope>
    <source>
        <strain evidence="8 9">CECT 8976</strain>
    </source>
</reference>
<keyword evidence="5" id="KW-1133">Transmembrane helix</keyword>
<dbReference type="Pfam" id="PF00672">
    <property type="entry name" value="HAMP"/>
    <property type="match status" value="1"/>
</dbReference>
<feature type="transmembrane region" description="Helical" evidence="5">
    <location>
        <begin position="338"/>
        <end position="359"/>
    </location>
</feature>
<evidence type="ECO:0000313" key="9">
    <source>
        <dbReference type="Proteomes" id="UP000295611"/>
    </source>
</evidence>
<feature type="domain" description="Methyl-accepting transducer" evidence="6">
    <location>
        <begin position="419"/>
        <end position="655"/>
    </location>
</feature>
<dbReference type="RefSeq" id="WP_133683510.1">
    <property type="nucleotide sequence ID" value="NZ_SNZP01000016.1"/>
</dbReference>
<evidence type="ECO:0000256" key="5">
    <source>
        <dbReference type="SAM" id="Phobius"/>
    </source>
</evidence>
<dbReference type="EMBL" id="SNZP01000016">
    <property type="protein sequence ID" value="TDR72492.1"/>
    <property type="molecule type" value="Genomic_DNA"/>
</dbReference>
<dbReference type="SMART" id="SM00283">
    <property type="entry name" value="MA"/>
    <property type="match status" value="1"/>
</dbReference>
<dbReference type="CDD" id="cd11386">
    <property type="entry name" value="MCP_signal"/>
    <property type="match status" value="1"/>
</dbReference>
<evidence type="ECO:0000256" key="4">
    <source>
        <dbReference type="PROSITE-ProRule" id="PRU00284"/>
    </source>
</evidence>
<name>A0A4R7AXR8_9NEIS</name>
<dbReference type="InterPro" id="IPR003660">
    <property type="entry name" value="HAMP_dom"/>
</dbReference>
<dbReference type="GO" id="GO:0006935">
    <property type="term" value="P:chemotaxis"/>
    <property type="evidence" value="ECO:0007669"/>
    <property type="project" value="UniProtKB-ARBA"/>
</dbReference>
<dbReference type="SUPFAM" id="SSF58104">
    <property type="entry name" value="Methyl-accepting chemotaxis protein (MCP) signaling domain"/>
    <property type="match status" value="1"/>
</dbReference>
<comment type="subcellular location">
    <subcellularLocation>
        <location evidence="1">Membrane</location>
    </subcellularLocation>
</comment>
<dbReference type="GO" id="GO:0016020">
    <property type="term" value="C:membrane"/>
    <property type="evidence" value="ECO:0007669"/>
    <property type="project" value="UniProtKB-SubCell"/>
</dbReference>
<feature type="domain" description="HAMP" evidence="7">
    <location>
        <begin position="360"/>
        <end position="414"/>
    </location>
</feature>
<dbReference type="PROSITE" id="PS50111">
    <property type="entry name" value="CHEMOTAXIS_TRANSDUC_2"/>
    <property type="match status" value="1"/>
</dbReference>
<gene>
    <name evidence="8" type="ORF">DFP86_11657</name>
</gene>
<dbReference type="InterPro" id="IPR004089">
    <property type="entry name" value="MCPsignal_dom"/>
</dbReference>